<gene>
    <name evidence="2" type="ORF">QBC46DRAFT_424209</name>
</gene>
<reference evidence="3" key="1">
    <citation type="journal article" date="2023" name="Mol. Phylogenet. Evol.">
        <title>Genome-scale phylogeny and comparative genomics of the fungal order Sordariales.</title>
        <authorList>
            <person name="Hensen N."/>
            <person name="Bonometti L."/>
            <person name="Westerberg I."/>
            <person name="Brannstrom I.O."/>
            <person name="Guillou S."/>
            <person name="Cros-Aarteil S."/>
            <person name="Calhoun S."/>
            <person name="Haridas S."/>
            <person name="Kuo A."/>
            <person name="Mondo S."/>
            <person name="Pangilinan J."/>
            <person name="Riley R."/>
            <person name="LaButti K."/>
            <person name="Andreopoulos B."/>
            <person name="Lipzen A."/>
            <person name="Chen C."/>
            <person name="Yan M."/>
            <person name="Daum C."/>
            <person name="Ng V."/>
            <person name="Clum A."/>
            <person name="Steindorff A."/>
            <person name="Ohm R.A."/>
            <person name="Martin F."/>
            <person name="Silar P."/>
            <person name="Natvig D.O."/>
            <person name="Lalanne C."/>
            <person name="Gautier V."/>
            <person name="Ament-Velasquez S.L."/>
            <person name="Kruys A."/>
            <person name="Hutchinson M.I."/>
            <person name="Powell A.J."/>
            <person name="Barry K."/>
            <person name="Miller A.N."/>
            <person name="Grigoriev I.V."/>
            <person name="Debuchy R."/>
            <person name="Gladieux P."/>
            <person name="Hiltunen Thoren M."/>
            <person name="Johannesson H."/>
        </authorList>
    </citation>
    <scope>NUCLEOTIDE SEQUENCE [LARGE SCALE GENOMIC DNA]</scope>
    <source>
        <strain evidence="3">CBS 340.73</strain>
    </source>
</reference>
<evidence type="ECO:0000313" key="2">
    <source>
        <dbReference type="EMBL" id="KAK3935060.1"/>
    </source>
</evidence>
<dbReference type="Proteomes" id="UP001303473">
    <property type="component" value="Unassembled WGS sequence"/>
</dbReference>
<feature type="region of interest" description="Disordered" evidence="1">
    <location>
        <begin position="1"/>
        <end position="46"/>
    </location>
</feature>
<name>A0AAN6RZL5_9PEZI</name>
<accession>A0AAN6RZL5</accession>
<feature type="region of interest" description="Disordered" evidence="1">
    <location>
        <begin position="123"/>
        <end position="158"/>
    </location>
</feature>
<sequence length="207" mass="23120">MSFPVACNTPLIEGGDQSHTPDEATKQPGQSEPTLAQEPTNLPHLDDTLTTESAFLHTGLASHILPEAMKQLSLSEPVPTEITNLTHLNDIATSEWGFLHPTGYPPGSPTQENSPTRYKEFQARPSRARTPKRKAEGAKQRRIRRKRQREKRKAKRRAETVKICRFIPSVDVVDNILIKASLGESGCGESERQTSCLEVDREEVETR</sequence>
<keyword evidence="3" id="KW-1185">Reference proteome</keyword>
<protein>
    <submittedName>
        <fullName evidence="2">Uncharacterized protein</fullName>
    </submittedName>
</protein>
<comment type="caution">
    <text evidence="2">The sequence shown here is derived from an EMBL/GenBank/DDBJ whole genome shotgun (WGS) entry which is preliminary data.</text>
</comment>
<feature type="compositionally biased region" description="Basic residues" evidence="1">
    <location>
        <begin position="140"/>
        <end position="156"/>
    </location>
</feature>
<dbReference type="EMBL" id="MU853944">
    <property type="protein sequence ID" value="KAK3935060.1"/>
    <property type="molecule type" value="Genomic_DNA"/>
</dbReference>
<evidence type="ECO:0000256" key="1">
    <source>
        <dbReference type="SAM" id="MobiDB-lite"/>
    </source>
</evidence>
<feature type="compositionally biased region" description="Polar residues" evidence="1">
    <location>
        <begin position="27"/>
        <end position="40"/>
    </location>
</feature>
<dbReference type="AlphaFoldDB" id="A0AAN6RZL5"/>
<proteinExistence type="predicted"/>
<evidence type="ECO:0000313" key="3">
    <source>
        <dbReference type="Proteomes" id="UP001303473"/>
    </source>
</evidence>
<organism evidence="2 3">
    <name type="scientific">Diplogelasinospora grovesii</name>
    <dbReference type="NCBI Taxonomy" id="303347"/>
    <lineage>
        <taxon>Eukaryota</taxon>
        <taxon>Fungi</taxon>
        <taxon>Dikarya</taxon>
        <taxon>Ascomycota</taxon>
        <taxon>Pezizomycotina</taxon>
        <taxon>Sordariomycetes</taxon>
        <taxon>Sordariomycetidae</taxon>
        <taxon>Sordariales</taxon>
        <taxon>Diplogelasinosporaceae</taxon>
        <taxon>Diplogelasinospora</taxon>
    </lineage>
</organism>
<feature type="region of interest" description="Disordered" evidence="1">
    <location>
        <begin position="183"/>
        <end position="207"/>
    </location>
</feature>